<gene>
    <name evidence="2" type="ORF">DPMN_117228</name>
</gene>
<evidence type="ECO:0000313" key="3">
    <source>
        <dbReference type="Proteomes" id="UP000828390"/>
    </source>
</evidence>
<keyword evidence="1" id="KW-0472">Membrane</keyword>
<keyword evidence="1" id="KW-1133">Transmembrane helix</keyword>
<organism evidence="2 3">
    <name type="scientific">Dreissena polymorpha</name>
    <name type="common">Zebra mussel</name>
    <name type="synonym">Mytilus polymorpha</name>
    <dbReference type="NCBI Taxonomy" id="45954"/>
    <lineage>
        <taxon>Eukaryota</taxon>
        <taxon>Metazoa</taxon>
        <taxon>Spiralia</taxon>
        <taxon>Lophotrochozoa</taxon>
        <taxon>Mollusca</taxon>
        <taxon>Bivalvia</taxon>
        <taxon>Autobranchia</taxon>
        <taxon>Heteroconchia</taxon>
        <taxon>Euheterodonta</taxon>
        <taxon>Imparidentia</taxon>
        <taxon>Neoheterodontei</taxon>
        <taxon>Myida</taxon>
        <taxon>Dreissenoidea</taxon>
        <taxon>Dreissenidae</taxon>
        <taxon>Dreissena</taxon>
    </lineage>
</organism>
<proteinExistence type="predicted"/>
<name>A0A9D4KQ39_DREPO</name>
<reference evidence="2" key="2">
    <citation type="submission" date="2020-11" db="EMBL/GenBank/DDBJ databases">
        <authorList>
            <person name="McCartney M.A."/>
            <person name="Auch B."/>
            <person name="Kono T."/>
            <person name="Mallez S."/>
            <person name="Becker A."/>
            <person name="Gohl D.M."/>
            <person name="Silverstein K.A.T."/>
            <person name="Koren S."/>
            <person name="Bechman K.B."/>
            <person name="Herman A."/>
            <person name="Abrahante J.E."/>
            <person name="Garbe J."/>
        </authorList>
    </citation>
    <scope>NUCLEOTIDE SEQUENCE</scope>
    <source>
        <strain evidence="2">Duluth1</strain>
        <tissue evidence="2">Whole animal</tissue>
    </source>
</reference>
<protein>
    <submittedName>
        <fullName evidence="2">Uncharacterized protein</fullName>
    </submittedName>
</protein>
<accession>A0A9D4KQ39</accession>
<reference evidence="2" key="1">
    <citation type="journal article" date="2019" name="bioRxiv">
        <title>The Genome of the Zebra Mussel, Dreissena polymorpha: A Resource for Invasive Species Research.</title>
        <authorList>
            <person name="McCartney M.A."/>
            <person name="Auch B."/>
            <person name="Kono T."/>
            <person name="Mallez S."/>
            <person name="Zhang Y."/>
            <person name="Obille A."/>
            <person name="Becker A."/>
            <person name="Abrahante J.E."/>
            <person name="Garbe J."/>
            <person name="Badalamenti J.P."/>
            <person name="Herman A."/>
            <person name="Mangelson H."/>
            <person name="Liachko I."/>
            <person name="Sullivan S."/>
            <person name="Sone E.D."/>
            <person name="Koren S."/>
            <person name="Silverstein K.A.T."/>
            <person name="Beckman K.B."/>
            <person name="Gohl D.M."/>
        </authorList>
    </citation>
    <scope>NUCLEOTIDE SEQUENCE</scope>
    <source>
        <strain evidence="2">Duluth1</strain>
        <tissue evidence="2">Whole animal</tissue>
    </source>
</reference>
<keyword evidence="3" id="KW-1185">Reference proteome</keyword>
<dbReference type="AlphaFoldDB" id="A0A9D4KQ39"/>
<comment type="caution">
    <text evidence="2">The sequence shown here is derived from an EMBL/GenBank/DDBJ whole genome shotgun (WGS) entry which is preliminary data.</text>
</comment>
<keyword evidence="1" id="KW-0812">Transmembrane</keyword>
<feature type="non-terminal residue" evidence="2">
    <location>
        <position position="68"/>
    </location>
</feature>
<feature type="transmembrane region" description="Helical" evidence="1">
    <location>
        <begin position="21"/>
        <end position="41"/>
    </location>
</feature>
<dbReference type="EMBL" id="JAIWYP010000004">
    <property type="protein sequence ID" value="KAH3843700.1"/>
    <property type="molecule type" value="Genomic_DNA"/>
</dbReference>
<dbReference type="Proteomes" id="UP000828390">
    <property type="component" value="Unassembled WGS sequence"/>
</dbReference>
<evidence type="ECO:0000256" key="1">
    <source>
        <dbReference type="SAM" id="Phobius"/>
    </source>
</evidence>
<evidence type="ECO:0000313" key="2">
    <source>
        <dbReference type="EMBL" id="KAH3843700.1"/>
    </source>
</evidence>
<sequence>MGRMAYASSVAQAQSPQWRSLVMGYAFLYTNYAIICVSPAYHHQYANPEKTARMRRLGLSYAGSILQQ</sequence>